<dbReference type="Gene3D" id="3.10.520.10">
    <property type="entry name" value="ApbE-like domains"/>
    <property type="match status" value="1"/>
</dbReference>
<evidence type="ECO:0000256" key="1">
    <source>
        <dbReference type="ARBA" id="ARBA00001946"/>
    </source>
</evidence>
<keyword evidence="11" id="KW-0449">Lipoprotein</keyword>
<comment type="cofactor">
    <cofactor evidence="1">
        <name>Mg(2+)</name>
        <dbReference type="ChEBI" id="CHEBI:18420"/>
    </cofactor>
</comment>
<dbReference type="InterPro" id="IPR024932">
    <property type="entry name" value="ApbE"/>
</dbReference>
<evidence type="ECO:0000256" key="7">
    <source>
        <dbReference type="ARBA" id="ARBA00022827"/>
    </source>
</evidence>
<proteinExistence type="predicted"/>
<keyword evidence="8" id="KW-0460">Magnesium</keyword>
<evidence type="ECO:0000256" key="6">
    <source>
        <dbReference type="ARBA" id="ARBA00022723"/>
    </source>
</evidence>
<sequence>MPAHARGASAVPVRYAPALTAPPLALRPAAGASFAQGGAATVPAAPRRGDPAALQTLAGETMGTTWSVRLANPAFQPLAPVRAAIEDALARVVAQMSHWAPGSELSRFNRAAPGSRHVLSPEFFQVLQAACHWAQASGGAWDPTIGPLVDAWGFGPHGTPHVPTEGHLAQARAQVGFGRLALDAGRRTALQPGGLRLDLSGIAKGFAVDLVVQRLQSLGFSDTLVEVGGELRASGQRPDGTPWRVAVAEAAQSPASAPRALALRGGAIATSGDRWHAFEQGGRRYPHTLDPRTGEPVQHALASVTVLHAECMHADALATVITVLGPADGLVFAQQHGLALLLGERTPHGMAWASTPAFDALVA</sequence>
<dbReference type="EMBL" id="JAVIZX010000001">
    <property type="protein sequence ID" value="MDR6216110.1"/>
    <property type="molecule type" value="Genomic_DNA"/>
</dbReference>
<comment type="catalytic activity">
    <reaction evidence="10">
        <text>L-threonyl-[protein] + FAD = FMN-L-threonyl-[protein] + AMP + H(+)</text>
        <dbReference type="Rhea" id="RHEA:36847"/>
        <dbReference type="Rhea" id="RHEA-COMP:11060"/>
        <dbReference type="Rhea" id="RHEA-COMP:11061"/>
        <dbReference type="ChEBI" id="CHEBI:15378"/>
        <dbReference type="ChEBI" id="CHEBI:30013"/>
        <dbReference type="ChEBI" id="CHEBI:57692"/>
        <dbReference type="ChEBI" id="CHEBI:74257"/>
        <dbReference type="ChEBI" id="CHEBI:456215"/>
        <dbReference type="EC" id="2.7.1.180"/>
    </reaction>
</comment>
<dbReference type="InterPro" id="IPR003374">
    <property type="entry name" value="ApbE-like_sf"/>
</dbReference>
<protein>
    <recommendedName>
        <fullName evidence="3">FAD:protein FMN transferase</fullName>
        <ecNumber evidence="2">2.7.1.180</ecNumber>
    </recommendedName>
    <alternativeName>
        <fullName evidence="9">Flavin transferase</fullName>
    </alternativeName>
</protein>
<dbReference type="Proteomes" id="UP001267710">
    <property type="component" value="Unassembled WGS sequence"/>
</dbReference>
<keyword evidence="6" id="KW-0479">Metal-binding</keyword>
<accession>A0ABU1IG55</accession>
<dbReference type="PANTHER" id="PTHR30040">
    <property type="entry name" value="THIAMINE BIOSYNTHESIS LIPOPROTEIN APBE"/>
    <property type="match status" value="1"/>
</dbReference>
<evidence type="ECO:0000313" key="12">
    <source>
        <dbReference type="Proteomes" id="UP001267710"/>
    </source>
</evidence>
<evidence type="ECO:0000256" key="10">
    <source>
        <dbReference type="ARBA" id="ARBA00048540"/>
    </source>
</evidence>
<dbReference type="EC" id="2.7.1.180" evidence="2"/>
<evidence type="ECO:0000256" key="8">
    <source>
        <dbReference type="ARBA" id="ARBA00022842"/>
    </source>
</evidence>
<evidence type="ECO:0000256" key="9">
    <source>
        <dbReference type="ARBA" id="ARBA00031306"/>
    </source>
</evidence>
<comment type="caution">
    <text evidence="11">The sequence shown here is derived from an EMBL/GenBank/DDBJ whole genome shotgun (WGS) entry which is preliminary data.</text>
</comment>
<evidence type="ECO:0000256" key="5">
    <source>
        <dbReference type="ARBA" id="ARBA00022679"/>
    </source>
</evidence>
<keyword evidence="4" id="KW-0285">Flavoprotein</keyword>
<evidence type="ECO:0000256" key="2">
    <source>
        <dbReference type="ARBA" id="ARBA00011955"/>
    </source>
</evidence>
<dbReference type="GO" id="GO:0016740">
    <property type="term" value="F:transferase activity"/>
    <property type="evidence" value="ECO:0007669"/>
    <property type="project" value="UniProtKB-KW"/>
</dbReference>
<evidence type="ECO:0000256" key="3">
    <source>
        <dbReference type="ARBA" id="ARBA00016337"/>
    </source>
</evidence>
<dbReference type="Pfam" id="PF02424">
    <property type="entry name" value="ApbE"/>
    <property type="match status" value="1"/>
</dbReference>
<evidence type="ECO:0000313" key="11">
    <source>
        <dbReference type="EMBL" id="MDR6216110.1"/>
    </source>
</evidence>
<keyword evidence="12" id="KW-1185">Reference proteome</keyword>
<keyword evidence="5 11" id="KW-0808">Transferase</keyword>
<reference evidence="11 12" key="1">
    <citation type="submission" date="2023-08" db="EMBL/GenBank/DDBJ databases">
        <title>Functional and genomic diversity of the sorghum phyllosphere microbiome.</title>
        <authorList>
            <person name="Shade A."/>
        </authorList>
    </citation>
    <scope>NUCLEOTIDE SEQUENCE [LARGE SCALE GENOMIC DNA]</scope>
    <source>
        <strain evidence="11 12">SORGH_AS_0335</strain>
    </source>
</reference>
<organism evidence="11 12">
    <name type="scientific">Paracidovorax wautersii</name>
    <dbReference type="NCBI Taxonomy" id="1177982"/>
    <lineage>
        <taxon>Bacteria</taxon>
        <taxon>Pseudomonadati</taxon>
        <taxon>Pseudomonadota</taxon>
        <taxon>Betaproteobacteria</taxon>
        <taxon>Burkholderiales</taxon>
        <taxon>Comamonadaceae</taxon>
        <taxon>Paracidovorax</taxon>
    </lineage>
</organism>
<dbReference type="SUPFAM" id="SSF143631">
    <property type="entry name" value="ApbE-like"/>
    <property type="match status" value="1"/>
</dbReference>
<evidence type="ECO:0000256" key="4">
    <source>
        <dbReference type="ARBA" id="ARBA00022630"/>
    </source>
</evidence>
<dbReference type="PANTHER" id="PTHR30040:SF2">
    <property type="entry name" value="FAD:PROTEIN FMN TRANSFERASE"/>
    <property type="match status" value="1"/>
</dbReference>
<gene>
    <name evidence="11" type="ORF">QE399_003799</name>
</gene>
<keyword evidence="7" id="KW-0274">FAD</keyword>
<name>A0ABU1IG55_9BURK</name>